<dbReference type="InterPro" id="IPR004617">
    <property type="entry name" value="ApaH"/>
</dbReference>
<dbReference type="KEGG" id="bsan:CHH28_01355"/>
<dbReference type="InterPro" id="IPR029052">
    <property type="entry name" value="Metallo-depent_PP-like"/>
</dbReference>
<feature type="domain" description="Calcineurin-like phosphoesterase" evidence="6">
    <location>
        <begin position="4"/>
        <end position="77"/>
    </location>
</feature>
<comment type="similarity">
    <text evidence="2 5">Belongs to the Ap4A hydrolase family.</text>
</comment>
<evidence type="ECO:0000256" key="2">
    <source>
        <dbReference type="ARBA" id="ARBA00005419"/>
    </source>
</evidence>
<dbReference type="EC" id="3.6.1.41" evidence="5"/>
<keyword evidence="8" id="KW-1185">Reference proteome</keyword>
<organism evidence="7 8">
    <name type="scientific">Bacterioplanes sanyensis</name>
    <dbReference type="NCBI Taxonomy" id="1249553"/>
    <lineage>
        <taxon>Bacteria</taxon>
        <taxon>Pseudomonadati</taxon>
        <taxon>Pseudomonadota</taxon>
        <taxon>Gammaproteobacteria</taxon>
        <taxon>Oceanospirillales</taxon>
        <taxon>Oceanospirillaceae</taxon>
        <taxon>Bacterioplanes</taxon>
    </lineage>
</organism>
<dbReference type="NCBIfam" id="TIGR00668">
    <property type="entry name" value="apaH"/>
    <property type="match status" value="1"/>
</dbReference>
<dbReference type="Pfam" id="PF00149">
    <property type="entry name" value="Metallophos"/>
    <property type="match status" value="1"/>
</dbReference>
<dbReference type="CDD" id="cd07422">
    <property type="entry name" value="MPP_ApaH"/>
    <property type="match status" value="1"/>
</dbReference>
<dbReference type="PANTHER" id="PTHR40942:SF4">
    <property type="entry name" value="CYTOCHROME C5"/>
    <property type="match status" value="1"/>
</dbReference>
<gene>
    <name evidence="5" type="primary">apaH</name>
    <name evidence="7" type="ORF">CHH28_01355</name>
</gene>
<dbReference type="Gene3D" id="3.60.21.10">
    <property type="match status" value="1"/>
</dbReference>
<keyword evidence="3 5" id="KW-0378">Hydrolase</keyword>
<evidence type="ECO:0000259" key="6">
    <source>
        <dbReference type="Pfam" id="PF00149"/>
    </source>
</evidence>
<sequence>MATYAIGDIQGCYSALQRLLDLIQFDDQQDQLWLAGDLVNRGPDSLAVLRFAHRYRHCVTSVLGNHDLHLLAVRYGPHTVKAKDTLDEVLNASDADELLTWLRHQPLLHCEQNWCMSHAGLPPQWSISKAQQLATEVHNCLQSEQSSDFFAVMYGNNPALWHDDLEGLPRIRAIVNYLTRMRFINQLGQLDLTSKEGAGAAPSGFAPWFRYPRQSAGTRLLFGHWAALEGRTDCPDIYALDTGCVWGGQLSALRLDDQQWFRVDAQPT</sequence>
<dbReference type="RefSeq" id="WP_094058627.1">
    <property type="nucleotide sequence ID" value="NZ_CP022530.1"/>
</dbReference>
<evidence type="ECO:0000313" key="7">
    <source>
        <dbReference type="EMBL" id="ASP37409.1"/>
    </source>
</evidence>
<evidence type="ECO:0000256" key="5">
    <source>
        <dbReference type="HAMAP-Rule" id="MF_00199"/>
    </source>
</evidence>
<dbReference type="NCBIfam" id="NF001204">
    <property type="entry name" value="PRK00166.1"/>
    <property type="match status" value="1"/>
</dbReference>
<proteinExistence type="inferred from homology"/>
<dbReference type="PIRSF" id="PIRSF000903">
    <property type="entry name" value="B5n-ttraPtase_sm"/>
    <property type="match status" value="1"/>
</dbReference>
<protein>
    <recommendedName>
        <fullName evidence="5">Bis(5'-nucleosyl)-tetraphosphatase, symmetrical</fullName>
        <ecNumber evidence="5">3.6.1.41</ecNumber>
    </recommendedName>
    <alternativeName>
        <fullName evidence="5">Ap4A hydrolase</fullName>
    </alternativeName>
    <alternativeName>
        <fullName evidence="5">Diadenosine 5',5'''-P1,P4-tetraphosphate pyrophosphohydrolase</fullName>
    </alternativeName>
    <alternativeName>
        <fullName evidence="5">Diadenosine tetraphosphatase</fullName>
    </alternativeName>
</protein>
<evidence type="ECO:0000313" key="8">
    <source>
        <dbReference type="Proteomes" id="UP000202440"/>
    </source>
</evidence>
<comment type="catalytic activity">
    <reaction evidence="4 5">
        <text>P(1),P(4)-bis(5'-adenosyl) tetraphosphate + H2O = 2 ADP + 2 H(+)</text>
        <dbReference type="Rhea" id="RHEA:24252"/>
        <dbReference type="ChEBI" id="CHEBI:15377"/>
        <dbReference type="ChEBI" id="CHEBI:15378"/>
        <dbReference type="ChEBI" id="CHEBI:58141"/>
        <dbReference type="ChEBI" id="CHEBI:456216"/>
        <dbReference type="EC" id="3.6.1.41"/>
    </reaction>
</comment>
<reference evidence="7 8" key="1">
    <citation type="submission" date="2017-07" db="EMBL/GenBank/DDBJ databases">
        <title>Annotated genome sequence of Bacterioplanes sanyensis isolated from Red Sea.</title>
        <authorList>
            <person name="Rehman Z.U."/>
        </authorList>
    </citation>
    <scope>NUCLEOTIDE SEQUENCE [LARGE SCALE GENOMIC DNA]</scope>
    <source>
        <strain evidence="7 8">NV9</strain>
    </source>
</reference>
<evidence type="ECO:0000256" key="1">
    <source>
        <dbReference type="ARBA" id="ARBA00003413"/>
    </source>
</evidence>
<dbReference type="HAMAP" id="MF_00199">
    <property type="entry name" value="ApaH"/>
    <property type="match status" value="1"/>
</dbReference>
<dbReference type="SUPFAM" id="SSF56300">
    <property type="entry name" value="Metallo-dependent phosphatases"/>
    <property type="match status" value="1"/>
</dbReference>
<dbReference type="Proteomes" id="UP000202440">
    <property type="component" value="Chromosome"/>
</dbReference>
<dbReference type="PANTHER" id="PTHR40942">
    <property type="match status" value="1"/>
</dbReference>
<dbReference type="AlphaFoldDB" id="A0A222FF80"/>
<dbReference type="InterPro" id="IPR004843">
    <property type="entry name" value="Calcineurin-like_PHP"/>
</dbReference>
<dbReference type="OrthoDB" id="9807890at2"/>
<dbReference type="GO" id="GO:0008803">
    <property type="term" value="F:bis(5'-nucleosyl)-tetraphosphatase (symmetrical) activity"/>
    <property type="evidence" value="ECO:0007669"/>
    <property type="project" value="UniProtKB-UniRule"/>
</dbReference>
<dbReference type="EMBL" id="CP022530">
    <property type="protein sequence ID" value="ASP37409.1"/>
    <property type="molecule type" value="Genomic_DNA"/>
</dbReference>
<name>A0A222FF80_9GAMM</name>
<evidence type="ECO:0000256" key="3">
    <source>
        <dbReference type="ARBA" id="ARBA00022801"/>
    </source>
</evidence>
<comment type="function">
    <text evidence="1 5">Hydrolyzes diadenosine 5',5'''-P1,P4-tetraphosphate to yield ADP.</text>
</comment>
<evidence type="ECO:0000256" key="4">
    <source>
        <dbReference type="ARBA" id="ARBA00049417"/>
    </source>
</evidence>
<accession>A0A222FF80</accession>